<dbReference type="PRINTS" id="PR01243">
    <property type="entry name" value="NUCDPKINASE"/>
</dbReference>
<gene>
    <name evidence="2" type="ORF">E6K80_08190</name>
</gene>
<accession>A0A538U3S1</accession>
<proteinExistence type="inferred from homology"/>
<evidence type="ECO:0000256" key="1">
    <source>
        <dbReference type="PROSITE-ProRule" id="PRU00706"/>
    </source>
</evidence>
<evidence type="ECO:0000313" key="3">
    <source>
        <dbReference type="Proteomes" id="UP000319836"/>
    </source>
</evidence>
<dbReference type="AlphaFoldDB" id="A0A538U3S1"/>
<dbReference type="GO" id="GO:0006183">
    <property type="term" value="P:GTP biosynthetic process"/>
    <property type="evidence" value="ECO:0007669"/>
    <property type="project" value="InterPro"/>
</dbReference>
<reference evidence="2 3" key="1">
    <citation type="journal article" date="2019" name="Nat. Microbiol.">
        <title>Mediterranean grassland soil C-N compound turnover is dependent on rainfall and depth, and is mediated by genomically divergent microorganisms.</title>
        <authorList>
            <person name="Diamond S."/>
            <person name="Andeer P.F."/>
            <person name="Li Z."/>
            <person name="Crits-Christoph A."/>
            <person name="Burstein D."/>
            <person name="Anantharaman K."/>
            <person name="Lane K.R."/>
            <person name="Thomas B.C."/>
            <person name="Pan C."/>
            <person name="Northen T.R."/>
            <person name="Banfield J.F."/>
        </authorList>
    </citation>
    <scope>NUCLEOTIDE SEQUENCE [LARGE SCALE GENOMIC DNA]</scope>
    <source>
        <strain evidence="2">WS_10</strain>
    </source>
</reference>
<comment type="caution">
    <text evidence="1">Lacks conserved residue(s) required for the propagation of feature annotation.</text>
</comment>
<sequence>MFLIIRPEALVRGMEERILEFLERHDFGLLDVWTCLSATSKHFEELYKYNLADATEAGRPASWWLDSLSFLRLKELKGPADPDRTVPGQLRHEFQVDNYSLALVHSADDSLSTAREFLIFHPIERLRARLRTSIRNLESATARDRHAEAMRQRRLVELAAYSYSPQFATDLVSAFIRVKIRLLKMLPRPSSEPSIDMPEIYLQFARLASAPGPSSDRMQQYVTLCRRELQMLEGQWSSGSVGQELLVSLARPEAYDLSLAETIVAHLRGHAVYLSDWERTVLLTGMTYPRTGARSGR</sequence>
<dbReference type="GO" id="GO:0004550">
    <property type="term" value="F:nucleoside diphosphate kinase activity"/>
    <property type="evidence" value="ECO:0007669"/>
    <property type="project" value="InterPro"/>
</dbReference>
<dbReference type="Proteomes" id="UP000319836">
    <property type="component" value="Unassembled WGS sequence"/>
</dbReference>
<dbReference type="GO" id="GO:0006241">
    <property type="term" value="P:CTP biosynthetic process"/>
    <property type="evidence" value="ECO:0007669"/>
    <property type="project" value="InterPro"/>
</dbReference>
<name>A0A538U3S1_UNCEI</name>
<evidence type="ECO:0000313" key="2">
    <source>
        <dbReference type="EMBL" id="TMQ70538.1"/>
    </source>
</evidence>
<dbReference type="InterPro" id="IPR001564">
    <property type="entry name" value="Nucleoside_diP_kinase"/>
</dbReference>
<organism evidence="2 3">
    <name type="scientific">Eiseniibacteriota bacterium</name>
    <dbReference type="NCBI Taxonomy" id="2212470"/>
    <lineage>
        <taxon>Bacteria</taxon>
        <taxon>Candidatus Eiseniibacteriota</taxon>
    </lineage>
</organism>
<dbReference type="PROSITE" id="PS51374">
    <property type="entry name" value="NDPK_LIKE"/>
    <property type="match status" value="1"/>
</dbReference>
<comment type="similarity">
    <text evidence="1">Belongs to the NDK family.</text>
</comment>
<dbReference type="InterPro" id="IPR036850">
    <property type="entry name" value="NDK-like_dom_sf"/>
</dbReference>
<dbReference type="EMBL" id="VBPA01000196">
    <property type="protein sequence ID" value="TMQ70538.1"/>
    <property type="molecule type" value="Genomic_DNA"/>
</dbReference>
<dbReference type="GO" id="GO:0006228">
    <property type="term" value="P:UTP biosynthetic process"/>
    <property type="evidence" value="ECO:0007669"/>
    <property type="project" value="InterPro"/>
</dbReference>
<protein>
    <recommendedName>
        <fullName evidence="4">Nucleoside diphosphate kinase-like domain-containing protein</fullName>
    </recommendedName>
</protein>
<dbReference type="Gene3D" id="3.30.70.141">
    <property type="entry name" value="Nucleoside diphosphate kinase-like domain"/>
    <property type="match status" value="1"/>
</dbReference>
<evidence type="ECO:0008006" key="4">
    <source>
        <dbReference type="Google" id="ProtNLM"/>
    </source>
</evidence>
<comment type="caution">
    <text evidence="2">The sequence shown here is derived from an EMBL/GenBank/DDBJ whole genome shotgun (WGS) entry which is preliminary data.</text>
</comment>
<dbReference type="SUPFAM" id="SSF54919">
    <property type="entry name" value="Nucleoside diphosphate kinase, NDK"/>
    <property type="match status" value="1"/>
</dbReference>